<dbReference type="AlphaFoldDB" id="A0A4S2L463"/>
<sequence>MRVSNATRVFCEELSSGLQYLVNNNYSDERLTTAWFIDFMARWFHIMSSRNIGIALSHERPEKYNEAIEFLEEAIELFTCMKVGNDGRWKPFQTALIISTKTVIELSKDLLSNGFTFFLASRLTQDCLENLFSIIRLKNVIPNALQFKNNLKLITISQFMKPICKSNYHEDDRQFLSEFLDILLKNRSVNSHFLTSNTSSFEPLISNQRQNLSQTELNVLYHIAGYIVANIHKNQKMQSSAANIHPALKKKFKI</sequence>
<keyword evidence="2" id="KW-1185">Reference proteome</keyword>
<dbReference type="Proteomes" id="UP000310200">
    <property type="component" value="Unassembled WGS sequence"/>
</dbReference>
<organism evidence="1 2">
    <name type="scientific">Temnothorax longispinosus</name>
    <dbReference type="NCBI Taxonomy" id="300112"/>
    <lineage>
        <taxon>Eukaryota</taxon>
        <taxon>Metazoa</taxon>
        <taxon>Ecdysozoa</taxon>
        <taxon>Arthropoda</taxon>
        <taxon>Hexapoda</taxon>
        <taxon>Insecta</taxon>
        <taxon>Pterygota</taxon>
        <taxon>Neoptera</taxon>
        <taxon>Endopterygota</taxon>
        <taxon>Hymenoptera</taxon>
        <taxon>Apocrita</taxon>
        <taxon>Aculeata</taxon>
        <taxon>Formicoidea</taxon>
        <taxon>Formicidae</taxon>
        <taxon>Myrmicinae</taxon>
        <taxon>Temnothorax</taxon>
    </lineage>
</organism>
<dbReference type="EMBL" id="QBLH01000240">
    <property type="protein sequence ID" value="TGZ57006.1"/>
    <property type="molecule type" value="Genomic_DNA"/>
</dbReference>
<accession>A0A4S2L463</accession>
<evidence type="ECO:0000313" key="1">
    <source>
        <dbReference type="EMBL" id="TGZ57006.1"/>
    </source>
</evidence>
<evidence type="ECO:0008006" key="3">
    <source>
        <dbReference type="Google" id="ProtNLM"/>
    </source>
</evidence>
<name>A0A4S2L463_9HYME</name>
<reference evidence="1 2" key="1">
    <citation type="journal article" date="2019" name="Philos. Trans. R. Soc. Lond., B, Biol. Sci.">
        <title>Ant behaviour and brain gene expression of defending hosts depend on the ecological success of the intruding social parasite.</title>
        <authorList>
            <person name="Kaur R."/>
            <person name="Stoldt M."/>
            <person name="Jongepier E."/>
            <person name="Feldmeyer B."/>
            <person name="Menzel F."/>
            <person name="Bornberg-Bauer E."/>
            <person name="Foitzik S."/>
        </authorList>
    </citation>
    <scope>NUCLEOTIDE SEQUENCE [LARGE SCALE GENOMIC DNA]</scope>
    <source>
        <tissue evidence="1">Whole body</tissue>
    </source>
</reference>
<gene>
    <name evidence="1" type="ORF">DBV15_10451</name>
</gene>
<proteinExistence type="predicted"/>
<comment type="caution">
    <text evidence="1">The sequence shown here is derived from an EMBL/GenBank/DDBJ whole genome shotgun (WGS) entry which is preliminary data.</text>
</comment>
<protein>
    <recommendedName>
        <fullName evidence="3">Transposable element P transposase</fullName>
    </recommendedName>
</protein>
<evidence type="ECO:0000313" key="2">
    <source>
        <dbReference type="Proteomes" id="UP000310200"/>
    </source>
</evidence>